<feature type="domain" description="Alcohol dehydrogenase iron-type/glycerol dehydrogenase GldA" evidence="4">
    <location>
        <begin position="929"/>
        <end position="1072"/>
    </location>
</feature>
<keyword evidence="2" id="KW-0539">Nucleus</keyword>
<dbReference type="InterPro" id="IPR007219">
    <property type="entry name" value="XnlR_reg_dom"/>
</dbReference>
<dbReference type="PANTHER" id="PTHR11496:SF97">
    <property type="entry name" value="ALCOHOL DEHYDROGENASE IRON-TYPE_GLYCEROL DEHYDROGENASE GLDA DOMAIN-CONTAINING PROTEIN"/>
    <property type="match status" value="1"/>
</dbReference>
<evidence type="ECO:0000313" key="8">
    <source>
        <dbReference type="Proteomes" id="UP001595075"/>
    </source>
</evidence>
<feature type="region of interest" description="Disordered" evidence="3">
    <location>
        <begin position="35"/>
        <end position="60"/>
    </location>
</feature>
<feature type="compositionally biased region" description="Basic and acidic residues" evidence="3">
    <location>
        <begin position="39"/>
        <end position="55"/>
    </location>
</feature>
<dbReference type="Pfam" id="PF00465">
    <property type="entry name" value="Fe-ADH"/>
    <property type="match status" value="1"/>
</dbReference>
<organism evidence="7 8">
    <name type="scientific">Oculimacula yallundae</name>
    <dbReference type="NCBI Taxonomy" id="86028"/>
    <lineage>
        <taxon>Eukaryota</taxon>
        <taxon>Fungi</taxon>
        <taxon>Dikarya</taxon>
        <taxon>Ascomycota</taxon>
        <taxon>Pezizomycotina</taxon>
        <taxon>Leotiomycetes</taxon>
        <taxon>Helotiales</taxon>
        <taxon>Ploettnerulaceae</taxon>
        <taxon>Oculimacula</taxon>
    </lineage>
</organism>
<evidence type="ECO:0000259" key="6">
    <source>
        <dbReference type="Pfam" id="PF25137"/>
    </source>
</evidence>
<dbReference type="InterPro" id="IPR056798">
    <property type="entry name" value="ADH_Fe_C"/>
</dbReference>
<dbReference type="PROSITE" id="PS00060">
    <property type="entry name" value="ADH_IRON_2"/>
    <property type="match status" value="1"/>
</dbReference>
<evidence type="ECO:0000256" key="3">
    <source>
        <dbReference type="SAM" id="MobiDB-lite"/>
    </source>
</evidence>
<comment type="caution">
    <text evidence="7">The sequence shown here is derived from an EMBL/GenBank/DDBJ whole genome shotgun (WGS) entry which is preliminary data.</text>
</comment>
<evidence type="ECO:0000313" key="7">
    <source>
        <dbReference type="EMBL" id="KAL2062473.1"/>
    </source>
</evidence>
<dbReference type="Gene3D" id="1.20.1090.10">
    <property type="entry name" value="Dehydroquinate synthase-like - alpha domain"/>
    <property type="match status" value="1"/>
</dbReference>
<dbReference type="EMBL" id="JAZHXI010000017">
    <property type="protein sequence ID" value="KAL2062473.1"/>
    <property type="molecule type" value="Genomic_DNA"/>
</dbReference>
<proteinExistence type="predicted"/>
<protein>
    <recommendedName>
        <fullName evidence="9">Alcohol dehydrogenase iron-type/glycerol dehydrogenase GldA domain-containing protein</fullName>
    </recommendedName>
</protein>
<gene>
    <name evidence="7" type="ORF">VTL71DRAFT_6739</name>
</gene>
<dbReference type="PANTHER" id="PTHR11496">
    <property type="entry name" value="ALCOHOL DEHYDROGENASE"/>
    <property type="match status" value="1"/>
</dbReference>
<feature type="domain" description="Fe-containing alcohol dehydrogenase-like C-terminal" evidence="6">
    <location>
        <begin position="1086"/>
        <end position="1265"/>
    </location>
</feature>
<dbReference type="CDD" id="cd12148">
    <property type="entry name" value="fungal_TF_MHR"/>
    <property type="match status" value="1"/>
</dbReference>
<name>A0ABR4BXV4_9HELO</name>
<sequence>MPEELLEKVLFGLVTFERSTAANDPSDVLVRHLKNHPRNSREEVDQHTEEGDHTVGSDTQSLNQNFAHFEKNLSQESASEHNPVLAAPPSAIDPALVDRLSPPTPNVTSSGLDGLALLASQQQWDRGSIKIVTVESSNAALPQILNTPTWNTEIQNTDHVGQADIDFDTTSSRLCHNYQNPGPPQDTSSIHTSAAGLCSTRPEAMQVQNLPEAETVDMDFPMMPHDLHAWLNQFDLESHLQQGNLQNFPGSPGHVNEARRNSSLVFSDALSAQSPYSPSTLIPNERFAKVEYCWPNRYSNPVRLMTSLWQDAALKLEDNLFSNRTLSPEAMERSRQCGSRWGLDEDCRERLQRMFVSLTSAKSDPIPAAAFDSPANHSSPSEMRSTRHASSFIIEAPLPHNFPPAEIFDIGLDLYFNQFHPLMPFIHTPTFCTKTAPTSMLFIMCLIGLTILQTKGATEFVRQTFSKALEQVSIELMPPLSKNENPLDQLSSLASAILILNLTEMMGQKYQQSQCQLLYTNVITIAQKHGLFRVNDGQLLSEDFFRNITGLDARWKAWSKIECAKRLIVSLTMVDTWYSAMLHTSPIMRTDDIQIVLPCDAALFQATTAIKWAHLTATRHQICMPAVYLSPDIITLPILPPTLEPLAMHGILCIIRIRISHSFHNLISGSRRCQVAPTDLTSTPPSRSFVPALTYSLASLDHQTTNLAIQVMQTYSPLLNAMNPNCLVLWHNTCIMLLSDIRLFELGAGCAGATEARNALDNIKLWAQTPSARRACLHAAQTFKLMSNRRASDGDPFHASAGLFTSALVFGLYVFMVAVDDKMNSESEDRGTGTEFDLNDEVDWVVIGAEGLVPVDTSLEPGTNTVFKHIVSPSVLDPAVSFIRYGGNIYFDGVLHRPGYEAARRILLDYARLLEDIGRWRVRIGQYRTAKKLDEVIARLGASKAFIITGQSLSTKTPVIKEAEASLGKAHVGTFNKIGQHAPIEAIREATELVKKSGADVLISIGGGSPIDSAKAIAYQIHEDNGKWIPSIAVPTTLSVAETTQNAGFTTEEKKKIAVSDQELVPKIIVYDGDIALYTPTNLWTSTGIRALDHAVELLYHPLASEIPTKRLALEAIRDLFTYLPQSKINPQDADVRQKLFLACYASLFPFLYKGGVGLSHSIGHALGATYSIPHGITSCLTLAPVIALKAKTKPEEARMIARIAPYVGKGSEGSDEKDAMVVSQAIAELVGSLGHKTTLTQYNVPPGEEEAIALHALVGGKEHPDFQNLINIVHNLY</sequence>
<reference evidence="7 8" key="1">
    <citation type="journal article" date="2024" name="Commun. Biol.">
        <title>Comparative genomic analysis of thermophilic fungi reveals convergent evolutionary adaptations and gene losses.</title>
        <authorList>
            <person name="Steindorff A.S."/>
            <person name="Aguilar-Pontes M.V."/>
            <person name="Robinson A.J."/>
            <person name="Andreopoulos B."/>
            <person name="LaButti K."/>
            <person name="Kuo A."/>
            <person name="Mondo S."/>
            <person name="Riley R."/>
            <person name="Otillar R."/>
            <person name="Haridas S."/>
            <person name="Lipzen A."/>
            <person name="Grimwood J."/>
            <person name="Schmutz J."/>
            <person name="Clum A."/>
            <person name="Reid I.D."/>
            <person name="Moisan M.C."/>
            <person name="Butler G."/>
            <person name="Nguyen T.T.M."/>
            <person name="Dewar K."/>
            <person name="Conant G."/>
            <person name="Drula E."/>
            <person name="Henrissat B."/>
            <person name="Hansel C."/>
            <person name="Singer S."/>
            <person name="Hutchinson M.I."/>
            <person name="de Vries R.P."/>
            <person name="Natvig D.O."/>
            <person name="Powell A.J."/>
            <person name="Tsang A."/>
            <person name="Grigoriev I.V."/>
        </authorList>
    </citation>
    <scope>NUCLEOTIDE SEQUENCE [LARGE SCALE GENOMIC DNA]</scope>
    <source>
        <strain evidence="7 8">CBS 494.80</strain>
    </source>
</reference>
<dbReference type="Gene3D" id="3.40.50.1970">
    <property type="match status" value="1"/>
</dbReference>
<dbReference type="SUPFAM" id="SSF56796">
    <property type="entry name" value="Dehydroquinate synthase-like"/>
    <property type="match status" value="1"/>
</dbReference>
<dbReference type="InterPro" id="IPR039697">
    <property type="entry name" value="Alcohol_dehydrogenase_Fe"/>
</dbReference>
<evidence type="ECO:0000259" key="4">
    <source>
        <dbReference type="Pfam" id="PF00465"/>
    </source>
</evidence>
<dbReference type="InterPro" id="IPR018211">
    <property type="entry name" value="ADH_Fe_CS"/>
</dbReference>
<evidence type="ECO:0000259" key="5">
    <source>
        <dbReference type="Pfam" id="PF04082"/>
    </source>
</evidence>
<keyword evidence="1" id="KW-0560">Oxidoreductase</keyword>
<dbReference type="Pfam" id="PF04082">
    <property type="entry name" value="Fungal_trans"/>
    <property type="match status" value="1"/>
</dbReference>
<dbReference type="Pfam" id="PF25137">
    <property type="entry name" value="ADH_Fe_C"/>
    <property type="match status" value="1"/>
</dbReference>
<feature type="domain" description="Xylanolytic transcriptional activator regulatory" evidence="5">
    <location>
        <begin position="412"/>
        <end position="616"/>
    </location>
</feature>
<accession>A0ABR4BXV4</accession>
<keyword evidence="8" id="KW-1185">Reference proteome</keyword>
<dbReference type="InterPro" id="IPR001670">
    <property type="entry name" value="ADH_Fe/GldA"/>
</dbReference>
<dbReference type="Proteomes" id="UP001595075">
    <property type="component" value="Unassembled WGS sequence"/>
</dbReference>
<dbReference type="CDD" id="cd08192">
    <property type="entry name" value="MAR-like"/>
    <property type="match status" value="1"/>
</dbReference>
<evidence type="ECO:0008006" key="9">
    <source>
        <dbReference type="Google" id="ProtNLM"/>
    </source>
</evidence>
<evidence type="ECO:0000256" key="2">
    <source>
        <dbReference type="ARBA" id="ARBA00023242"/>
    </source>
</evidence>
<evidence type="ECO:0000256" key="1">
    <source>
        <dbReference type="ARBA" id="ARBA00023002"/>
    </source>
</evidence>